<reference evidence="2" key="3">
    <citation type="journal article" date="2010" name="Genome Res.">
        <title>Population genomic sequencing of Coccidioides fungi reveals recent hybridization and transposon control.</title>
        <authorList>
            <person name="Neafsey D.E."/>
            <person name="Barker B.M."/>
            <person name="Sharpton T.J."/>
            <person name="Stajich J.E."/>
            <person name="Park D.J."/>
            <person name="Whiston E."/>
            <person name="Hung C.-Y."/>
            <person name="McMahan C."/>
            <person name="White J."/>
            <person name="Sykes S."/>
            <person name="Heiman D."/>
            <person name="Young S."/>
            <person name="Zeng Q."/>
            <person name="Abouelleil A."/>
            <person name="Aftuck L."/>
            <person name="Bessette D."/>
            <person name="Brown A."/>
            <person name="FitzGerald M."/>
            <person name="Lui A."/>
            <person name="Macdonald J.P."/>
            <person name="Priest M."/>
            <person name="Orbach M.J."/>
            <person name="Galgiani J.N."/>
            <person name="Kirkland T.N."/>
            <person name="Cole G.T."/>
            <person name="Birren B.W."/>
            <person name="Henn M.R."/>
            <person name="Taylor J.W."/>
            <person name="Rounsley S.D."/>
        </authorList>
    </citation>
    <scope>NUCLEOTIDE SEQUENCE [LARGE SCALE GENOMIC DNA]</scope>
    <source>
        <strain evidence="2">RMSCC 3488</strain>
    </source>
</reference>
<gene>
    <name evidence="1" type="ORF">CPAG_01309</name>
</gene>
<dbReference type="AlphaFoldDB" id="A0A0J6EWL8"/>
<sequence>MYIPAVIAQWKKKKKKKKGKVGYEWRYSSLQIRAEQKASTADEFWAQRAPIGLHAKTALIGPHHTLRSSPRSRLVSSLLSATLRAKVVHVQRVGAPRTWLFAGVDGSRPPRKVSKVLEIAQSTYRHSIRHSLLPNLQRLENTSPQQIPEKMINDS</sequence>
<name>A0A0J6EWL8_COCPO</name>
<accession>A0A0J6EWL8</accession>
<protein>
    <submittedName>
        <fullName evidence="1">Uncharacterized protein</fullName>
    </submittedName>
</protein>
<dbReference type="Proteomes" id="UP000054567">
    <property type="component" value="Unassembled WGS sequence"/>
</dbReference>
<evidence type="ECO:0000313" key="1">
    <source>
        <dbReference type="EMBL" id="KMM64956.1"/>
    </source>
</evidence>
<organism evidence="1 2">
    <name type="scientific">Coccidioides posadasii RMSCC 3488</name>
    <dbReference type="NCBI Taxonomy" id="454284"/>
    <lineage>
        <taxon>Eukaryota</taxon>
        <taxon>Fungi</taxon>
        <taxon>Dikarya</taxon>
        <taxon>Ascomycota</taxon>
        <taxon>Pezizomycotina</taxon>
        <taxon>Eurotiomycetes</taxon>
        <taxon>Eurotiomycetidae</taxon>
        <taxon>Onygenales</taxon>
        <taxon>Onygenaceae</taxon>
        <taxon>Coccidioides</taxon>
    </lineage>
</organism>
<reference evidence="2" key="2">
    <citation type="journal article" date="2009" name="Genome Res.">
        <title>Comparative genomic analyses of the human fungal pathogens Coccidioides and their relatives.</title>
        <authorList>
            <person name="Sharpton T.J."/>
            <person name="Stajich J.E."/>
            <person name="Rounsley S.D."/>
            <person name="Gardner M.J."/>
            <person name="Wortman J.R."/>
            <person name="Jordar V.S."/>
            <person name="Maiti R."/>
            <person name="Kodira C.D."/>
            <person name="Neafsey D.E."/>
            <person name="Zeng Q."/>
            <person name="Hung C.-Y."/>
            <person name="McMahan C."/>
            <person name="Muszewska A."/>
            <person name="Grynberg M."/>
            <person name="Mandel M.A."/>
            <person name="Kellner E.M."/>
            <person name="Barker B.M."/>
            <person name="Galgiani J.N."/>
            <person name="Orbach M.J."/>
            <person name="Kirkland T.N."/>
            <person name="Cole G.T."/>
            <person name="Henn M.R."/>
            <person name="Birren B.W."/>
            <person name="Taylor J.W."/>
        </authorList>
    </citation>
    <scope>NUCLEOTIDE SEQUENCE [LARGE SCALE GENOMIC DNA]</scope>
    <source>
        <strain evidence="2">RMSCC 3488</strain>
    </source>
</reference>
<reference evidence="1 2" key="1">
    <citation type="submission" date="2007-06" db="EMBL/GenBank/DDBJ databases">
        <title>The Genome Sequence of Coccidioides posadasii RMSCC_3488.</title>
        <authorList>
            <consortium name="Coccidioides Genome Resources Consortium"/>
            <consortium name="The Broad Institute Genome Sequencing Platform"/>
            <person name="Henn M.R."/>
            <person name="Sykes S."/>
            <person name="Young S."/>
            <person name="Jaffe D."/>
            <person name="Berlin A."/>
            <person name="Alvarez P."/>
            <person name="Butler J."/>
            <person name="Gnerre S."/>
            <person name="Grabherr M."/>
            <person name="Mauceli E."/>
            <person name="Brockman W."/>
            <person name="Kodira C."/>
            <person name="Alvarado L."/>
            <person name="Zeng Q."/>
            <person name="Crawford M."/>
            <person name="Antoine C."/>
            <person name="Devon K."/>
            <person name="Galgiani J."/>
            <person name="Orsborn K."/>
            <person name="Lewis M.L."/>
            <person name="Nusbaum C."/>
            <person name="Galagan J."/>
            <person name="Birren B."/>
        </authorList>
    </citation>
    <scope>NUCLEOTIDE SEQUENCE [LARGE SCALE GENOMIC DNA]</scope>
    <source>
        <strain evidence="1 2">RMSCC 3488</strain>
    </source>
</reference>
<dbReference type="VEuPathDB" id="FungiDB:CPAG_01309"/>
<dbReference type="EMBL" id="DS268109">
    <property type="protein sequence ID" value="KMM64956.1"/>
    <property type="molecule type" value="Genomic_DNA"/>
</dbReference>
<proteinExistence type="predicted"/>
<evidence type="ECO:0000313" key="2">
    <source>
        <dbReference type="Proteomes" id="UP000054567"/>
    </source>
</evidence>